<evidence type="ECO:0008006" key="3">
    <source>
        <dbReference type="Google" id="ProtNLM"/>
    </source>
</evidence>
<organism evidence="1 2">
    <name type="scientific">Sphagnum jensenii</name>
    <dbReference type="NCBI Taxonomy" id="128206"/>
    <lineage>
        <taxon>Eukaryota</taxon>
        <taxon>Viridiplantae</taxon>
        <taxon>Streptophyta</taxon>
        <taxon>Embryophyta</taxon>
        <taxon>Bryophyta</taxon>
        <taxon>Sphagnophytina</taxon>
        <taxon>Sphagnopsida</taxon>
        <taxon>Sphagnales</taxon>
        <taxon>Sphagnaceae</taxon>
        <taxon>Sphagnum</taxon>
    </lineage>
</organism>
<dbReference type="Proteomes" id="UP001497444">
    <property type="component" value="Chromosome 2"/>
</dbReference>
<sequence>MRRCPHSDRLTLRHSRRPWPMSLQTGLKTRAASVHRLIGQLGYHKGLFVWSDWTATVIPGPQQGPIPDY</sequence>
<reference evidence="1 2" key="1">
    <citation type="submission" date="2024-02" db="EMBL/GenBank/DDBJ databases">
        <authorList>
            <consortium name="ELIXIR-Norway"/>
            <consortium name="Elixir Norway"/>
        </authorList>
    </citation>
    <scope>NUCLEOTIDE SEQUENCE [LARGE SCALE GENOMIC DNA]</scope>
</reference>
<proteinExistence type="predicted"/>
<name>A0ABP0WNK8_9BRYO</name>
<evidence type="ECO:0000313" key="1">
    <source>
        <dbReference type="EMBL" id="CAK9267992.1"/>
    </source>
</evidence>
<evidence type="ECO:0000313" key="2">
    <source>
        <dbReference type="Proteomes" id="UP001497444"/>
    </source>
</evidence>
<keyword evidence="2" id="KW-1185">Reference proteome</keyword>
<protein>
    <recommendedName>
        <fullName evidence="3">Transposase</fullName>
    </recommendedName>
</protein>
<dbReference type="EMBL" id="OZ020097">
    <property type="protein sequence ID" value="CAK9267992.1"/>
    <property type="molecule type" value="Genomic_DNA"/>
</dbReference>
<gene>
    <name evidence="1" type="ORF">CSSPJE1EN1_LOCUS13470</name>
</gene>
<accession>A0ABP0WNK8</accession>